<keyword evidence="1" id="KW-1133">Transmembrane helix</keyword>
<reference evidence="2 3" key="1">
    <citation type="journal article" date="2015" name="Nature">
        <title>rRNA introns, odd ribosomes, and small enigmatic genomes across a large radiation of phyla.</title>
        <authorList>
            <person name="Brown C.T."/>
            <person name="Hug L.A."/>
            <person name="Thomas B.C."/>
            <person name="Sharon I."/>
            <person name="Castelle C.J."/>
            <person name="Singh A."/>
            <person name="Wilkins M.J."/>
            <person name="Williams K.H."/>
            <person name="Banfield J.F."/>
        </authorList>
    </citation>
    <scope>NUCLEOTIDE SEQUENCE [LARGE SCALE GENOMIC DNA]</scope>
</reference>
<feature type="transmembrane region" description="Helical" evidence="1">
    <location>
        <begin position="64"/>
        <end position="84"/>
    </location>
</feature>
<name>A0A0G0PQN6_9BACT</name>
<feature type="transmembrane region" description="Helical" evidence="1">
    <location>
        <begin position="12"/>
        <end position="30"/>
    </location>
</feature>
<sequence>MRRITRHLQHYLPLLGILGAGLVGFTVFSYDTNFQMALLFATALGYVSWGIVHHYIHGDLHTSIILEYIVIALLGVVIVSSILLRV</sequence>
<feature type="transmembrane region" description="Helical" evidence="1">
    <location>
        <begin position="36"/>
        <end position="52"/>
    </location>
</feature>
<evidence type="ECO:0000313" key="2">
    <source>
        <dbReference type="EMBL" id="KKR30469.1"/>
    </source>
</evidence>
<comment type="caution">
    <text evidence="2">The sequence shown here is derived from an EMBL/GenBank/DDBJ whole genome shotgun (WGS) entry which is preliminary data.</text>
</comment>
<gene>
    <name evidence="2" type="ORF">UT61_C0006G0025</name>
</gene>
<dbReference type="Proteomes" id="UP000034793">
    <property type="component" value="Unassembled WGS sequence"/>
</dbReference>
<keyword evidence="1" id="KW-0812">Transmembrane</keyword>
<dbReference type="EMBL" id="LBXL01000006">
    <property type="protein sequence ID" value="KKR30469.1"/>
    <property type="molecule type" value="Genomic_DNA"/>
</dbReference>
<dbReference type="AlphaFoldDB" id="A0A0G0PQN6"/>
<protein>
    <submittedName>
        <fullName evidence="2">Uncharacterized protein</fullName>
    </submittedName>
</protein>
<keyword evidence="1" id="KW-0472">Membrane</keyword>
<accession>A0A0G0PQN6</accession>
<evidence type="ECO:0000313" key="3">
    <source>
        <dbReference type="Proteomes" id="UP000034793"/>
    </source>
</evidence>
<organism evidence="2 3">
    <name type="scientific">Candidatus Woesebacteria bacterium GW2011_GWA1_39_8</name>
    <dbReference type="NCBI Taxonomy" id="1618552"/>
    <lineage>
        <taxon>Bacteria</taxon>
        <taxon>Candidatus Woeseibacteriota</taxon>
    </lineage>
</organism>
<evidence type="ECO:0000256" key="1">
    <source>
        <dbReference type="SAM" id="Phobius"/>
    </source>
</evidence>
<proteinExistence type="predicted"/>